<accession>A0A239K383</accession>
<protein>
    <submittedName>
        <fullName evidence="1">Uncharacterized protein</fullName>
    </submittedName>
</protein>
<reference evidence="1 2" key="1">
    <citation type="submission" date="2017-06" db="EMBL/GenBank/DDBJ databases">
        <authorList>
            <person name="Kim H.J."/>
            <person name="Triplett B.A."/>
        </authorList>
    </citation>
    <scope>NUCLEOTIDE SEQUENCE [LARGE SCALE GENOMIC DNA]</scope>
    <source>
        <strain evidence="1 2">CGMCC 4.2132</strain>
    </source>
</reference>
<organism evidence="1 2">
    <name type="scientific">Streptosporangium subroseum</name>
    <dbReference type="NCBI Taxonomy" id="106412"/>
    <lineage>
        <taxon>Bacteria</taxon>
        <taxon>Bacillati</taxon>
        <taxon>Actinomycetota</taxon>
        <taxon>Actinomycetes</taxon>
        <taxon>Streptosporangiales</taxon>
        <taxon>Streptosporangiaceae</taxon>
        <taxon>Streptosporangium</taxon>
    </lineage>
</organism>
<evidence type="ECO:0000313" key="2">
    <source>
        <dbReference type="Proteomes" id="UP000198282"/>
    </source>
</evidence>
<gene>
    <name evidence="1" type="ORF">SAMN05216276_102552</name>
</gene>
<keyword evidence="2" id="KW-1185">Reference proteome</keyword>
<evidence type="ECO:0000313" key="1">
    <source>
        <dbReference type="EMBL" id="SNT12063.1"/>
    </source>
</evidence>
<sequence length="90" mass="10425">MRSEYDAAKIEAAAQVQAGAYGWLVMWRQWRRCFTAWECRDPQQVRIIEAPTVAELCDRMQEVELELWQASPSLPASWSLPCDLPLRSAR</sequence>
<dbReference type="Proteomes" id="UP000198282">
    <property type="component" value="Unassembled WGS sequence"/>
</dbReference>
<name>A0A239K383_9ACTN</name>
<dbReference type="RefSeq" id="WP_089209636.1">
    <property type="nucleotide sequence ID" value="NZ_FZOD01000025.1"/>
</dbReference>
<dbReference type="EMBL" id="FZOD01000025">
    <property type="protein sequence ID" value="SNT12063.1"/>
    <property type="molecule type" value="Genomic_DNA"/>
</dbReference>
<dbReference type="OrthoDB" id="3542826at2"/>
<proteinExistence type="predicted"/>
<dbReference type="AlphaFoldDB" id="A0A239K383"/>